<dbReference type="SUPFAM" id="SSF158499">
    <property type="entry name" value="DnaD domain-like"/>
    <property type="match status" value="2"/>
</dbReference>
<evidence type="ECO:0000313" key="4">
    <source>
        <dbReference type="Proteomes" id="UP000432715"/>
    </source>
</evidence>
<dbReference type="PANTHER" id="PTHR37293">
    <property type="entry name" value="PHAGE REPLICATION PROTEIN-RELATED"/>
    <property type="match status" value="1"/>
</dbReference>
<comment type="similarity">
    <text evidence="1">Belongs to the DnaB/DnaD family.</text>
</comment>
<organism evidence="3 4">
    <name type="scientific">Alkaliphilus pronyensis</name>
    <dbReference type="NCBI Taxonomy" id="1482732"/>
    <lineage>
        <taxon>Bacteria</taxon>
        <taxon>Bacillati</taxon>
        <taxon>Bacillota</taxon>
        <taxon>Clostridia</taxon>
        <taxon>Peptostreptococcales</taxon>
        <taxon>Natronincolaceae</taxon>
        <taxon>Alkaliphilus</taxon>
    </lineage>
</organism>
<reference evidence="3 4" key="1">
    <citation type="submission" date="2019-10" db="EMBL/GenBank/DDBJ databases">
        <title>Alkaliphilus serpentinus sp. nov. and Alkaliphilus pronyensis sp. nov., two novel anaerobic alkaliphilic species isolated from the serpentinized-hosted hydrothermal field of the Prony Bay (New Caledonia).</title>
        <authorList>
            <person name="Postec A."/>
        </authorList>
    </citation>
    <scope>NUCLEOTIDE SEQUENCE [LARGE SCALE GENOMIC DNA]</scope>
    <source>
        <strain evidence="3 4">LacV</strain>
    </source>
</reference>
<keyword evidence="4" id="KW-1185">Reference proteome</keyword>
<comment type="caution">
    <text evidence="3">The sequence shown here is derived from an EMBL/GenBank/DDBJ whole genome shotgun (WGS) entry which is preliminary data.</text>
</comment>
<dbReference type="InterPro" id="IPR034829">
    <property type="entry name" value="DnaD-like_sf"/>
</dbReference>
<dbReference type="OrthoDB" id="1652900at2"/>
<dbReference type="PANTHER" id="PTHR37293:SF5">
    <property type="entry name" value="DNA REPLICATION PROTEIN"/>
    <property type="match status" value="1"/>
</dbReference>
<dbReference type="Gene3D" id="1.10.10.630">
    <property type="entry name" value="DnaD domain-like"/>
    <property type="match status" value="2"/>
</dbReference>
<feature type="domain" description="DnaB/C C-terminal" evidence="2">
    <location>
        <begin position="148"/>
        <end position="219"/>
    </location>
</feature>
<dbReference type="InterPro" id="IPR053162">
    <property type="entry name" value="DnaD"/>
</dbReference>
<evidence type="ECO:0000313" key="3">
    <source>
        <dbReference type="EMBL" id="KAB3530203.1"/>
    </source>
</evidence>
<accession>A0A6I0F7Q8</accession>
<dbReference type="NCBIfam" id="TIGR01446">
    <property type="entry name" value="DnaD_dom"/>
    <property type="match status" value="2"/>
</dbReference>
<name>A0A6I0F7Q8_9FIRM</name>
<protein>
    <submittedName>
        <fullName evidence="3">DnaD domain protein</fullName>
    </submittedName>
</protein>
<feature type="domain" description="DnaB/C C-terminal" evidence="2">
    <location>
        <begin position="241"/>
        <end position="302"/>
    </location>
</feature>
<evidence type="ECO:0000259" key="2">
    <source>
        <dbReference type="Pfam" id="PF07261"/>
    </source>
</evidence>
<dbReference type="InterPro" id="IPR006343">
    <property type="entry name" value="DnaB/C_C"/>
</dbReference>
<dbReference type="AlphaFoldDB" id="A0A6I0F7Q8"/>
<dbReference type="InterPro" id="IPR017019">
    <property type="entry name" value="DNA_replication_prd_bac"/>
</dbReference>
<proteinExistence type="inferred from homology"/>
<evidence type="ECO:0000256" key="1">
    <source>
        <dbReference type="ARBA" id="ARBA00093462"/>
    </source>
</evidence>
<sequence length="353" mass="41203">MAFIKSTSSIDLGDTPIENIFIDVFMPMSNGTFVKVYLLAYKYACDPQKSMEISNKTIAKHLNIPLSDVLLAWDYWESKQVIKKHLSTNQEETDYTVEFVNLKELYINNNFKHILDTKDNSSYEDFTLTTKELVEANQIPQIKEMFIDINKLTNRSLVPNEKKQILEWFYNFNVDPPLIVKAFSYCKHKKNIKNIKYVGAVIRNWYDLGINNVEDLQDYLLKQGERYGIYDRVYKALGFLSREPAEADMKIIDRWVDEFQYSIEMILKACESSSKTANPNINYINSILTDWYNKGIKKIEDIAVLDKKSPRSSSSNNNKVKTKFHLSESRFDEYSAEELEAIILKNQKKKFNG</sequence>
<dbReference type="RefSeq" id="WP_151862262.1">
    <property type="nucleotide sequence ID" value="NZ_WBZC01000071.1"/>
</dbReference>
<dbReference type="Proteomes" id="UP000432715">
    <property type="component" value="Unassembled WGS sequence"/>
</dbReference>
<dbReference type="Pfam" id="PF07261">
    <property type="entry name" value="DnaB_2"/>
    <property type="match status" value="2"/>
</dbReference>
<gene>
    <name evidence="3" type="ORF">F8154_14110</name>
</gene>
<dbReference type="PIRSF" id="PIRSF033722">
    <property type="entry name" value="DnaD_CA_C3587_prd"/>
    <property type="match status" value="1"/>
</dbReference>
<dbReference type="EMBL" id="WBZC01000071">
    <property type="protein sequence ID" value="KAB3530203.1"/>
    <property type="molecule type" value="Genomic_DNA"/>
</dbReference>